<dbReference type="AlphaFoldDB" id="A0A2T3IIM8"/>
<feature type="signal peptide" evidence="1">
    <location>
        <begin position="1"/>
        <end position="26"/>
    </location>
</feature>
<evidence type="ECO:0000313" key="2">
    <source>
        <dbReference type="EMBL" id="PSU28205.1"/>
    </source>
</evidence>
<reference evidence="2 3" key="1">
    <citation type="submission" date="2018-03" db="EMBL/GenBank/DDBJ databases">
        <title>Whole genome sequencing of Histamine producing bacteria.</title>
        <authorList>
            <person name="Butler K."/>
        </authorList>
    </citation>
    <scope>NUCLEOTIDE SEQUENCE [LARGE SCALE GENOMIC DNA]</scope>
    <source>
        <strain evidence="2 3">JCM 13586</strain>
    </source>
</reference>
<proteinExistence type="predicted"/>
<keyword evidence="3" id="KW-1185">Reference proteome</keyword>
<dbReference type="Proteomes" id="UP000241222">
    <property type="component" value="Unassembled WGS sequence"/>
</dbReference>
<sequence length="114" mass="12521">MARLLGLCLLGVALAFLGACSSQYEAGLAKNKQWEELGAYHGEQGYRELNEIDLGKRGGFSEIDYENYRAGYLKGRFDYCAGKQAVGTVINPGYPDDCQDNQSSSSYGLVERGY</sequence>
<protein>
    <recommendedName>
        <fullName evidence="4">DUF2799 domain-containing protein</fullName>
    </recommendedName>
</protein>
<dbReference type="RefSeq" id="WP_107351816.1">
    <property type="nucleotide sequence ID" value="NZ_PYMH01000026.1"/>
</dbReference>
<gene>
    <name evidence="2" type="ORF">C9I99_26395</name>
</gene>
<name>A0A2T3IIM8_9GAMM</name>
<feature type="chain" id="PRO_5015753599" description="DUF2799 domain-containing protein" evidence="1">
    <location>
        <begin position="27"/>
        <end position="114"/>
    </location>
</feature>
<dbReference type="OrthoDB" id="5824326at2"/>
<keyword evidence="1" id="KW-0732">Signal</keyword>
<comment type="caution">
    <text evidence="2">The sequence shown here is derived from an EMBL/GenBank/DDBJ whole genome shotgun (WGS) entry which is preliminary data.</text>
</comment>
<organism evidence="2 3">
    <name type="scientific">Photobacterium lutimaris</name>
    <dbReference type="NCBI Taxonomy" id="388278"/>
    <lineage>
        <taxon>Bacteria</taxon>
        <taxon>Pseudomonadati</taxon>
        <taxon>Pseudomonadota</taxon>
        <taxon>Gammaproteobacteria</taxon>
        <taxon>Vibrionales</taxon>
        <taxon>Vibrionaceae</taxon>
        <taxon>Photobacterium</taxon>
    </lineage>
</organism>
<dbReference type="EMBL" id="PYMH01000026">
    <property type="protein sequence ID" value="PSU28205.1"/>
    <property type="molecule type" value="Genomic_DNA"/>
</dbReference>
<accession>A0A2T3IIM8</accession>
<evidence type="ECO:0008006" key="4">
    <source>
        <dbReference type="Google" id="ProtNLM"/>
    </source>
</evidence>
<dbReference type="PROSITE" id="PS51257">
    <property type="entry name" value="PROKAR_LIPOPROTEIN"/>
    <property type="match status" value="1"/>
</dbReference>
<evidence type="ECO:0000256" key="1">
    <source>
        <dbReference type="SAM" id="SignalP"/>
    </source>
</evidence>
<evidence type="ECO:0000313" key="3">
    <source>
        <dbReference type="Proteomes" id="UP000241222"/>
    </source>
</evidence>